<dbReference type="SUPFAM" id="SSF56059">
    <property type="entry name" value="Glutathione synthetase ATP-binding domain-like"/>
    <property type="match status" value="1"/>
</dbReference>
<name>A0A537JDH3_9BACT</name>
<evidence type="ECO:0000256" key="2">
    <source>
        <dbReference type="ARBA" id="ARBA00022723"/>
    </source>
</evidence>
<comment type="caution">
    <text evidence="7">The sequence shown here is derived from an EMBL/GenBank/DDBJ whole genome shotgun (WGS) entry which is preliminary data.</text>
</comment>
<evidence type="ECO:0000313" key="7">
    <source>
        <dbReference type="EMBL" id="TMI81584.1"/>
    </source>
</evidence>
<dbReference type="GO" id="GO:0042709">
    <property type="term" value="C:succinate-CoA ligase complex"/>
    <property type="evidence" value="ECO:0007669"/>
    <property type="project" value="TreeGrafter"/>
</dbReference>
<dbReference type="PROSITE" id="PS50975">
    <property type="entry name" value="ATP_GRASP"/>
    <property type="match status" value="1"/>
</dbReference>
<dbReference type="GO" id="GO:0006104">
    <property type="term" value="P:succinyl-CoA metabolic process"/>
    <property type="evidence" value="ECO:0007669"/>
    <property type="project" value="TreeGrafter"/>
</dbReference>
<keyword evidence="2" id="KW-0479">Metal-binding</keyword>
<dbReference type="InterPro" id="IPR005811">
    <property type="entry name" value="SUCC_ACL_C"/>
</dbReference>
<evidence type="ECO:0000313" key="8">
    <source>
        <dbReference type="Proteomes" id="UP000320048"/>
    </source>
</evidence>
<organism evidence="7 8">
    <name type="scientific">Candidatus Segetimicrobium genomatis</name>
    <dbReference type="NCBI Taxonomy" id="2569760"/>
    <lineage>
        <taxon>Bacteria</taxon>
        <taxon>Bacillati</taxon>
        <taxon>Candidatus Sysuimicrobiota</taxon>
        <taxon>Candidatus Sysuimicrobiia</taxon>
        <taxon>Candidatus Sysuimicrobiales</taxon>
        <taxon>Candidatus Segetimicrobiaceae</taxon>
        <taxon>Candidatus Segetimicrobium</taxon>
    </lineage>
</organism>
<evidence type="ECO:0000256" key="5">
    <source>
        <dbReference type="PROSITE-ProRule" id="PRU00409"/>
    </source>
</evidence>
<dbReference type="PANTHER" id="PTHR11815:SF10">
    <property type="entry name" value="SUCCINATE--COA LIGASE [GDP-FORMING] SUBUNIT BETA, MITOCHONDRIAL"/>
    <property type="match status" value="1"/>
</dbReference>
<dbReference type="Pfam" id="PF00549">
    <property type="entry name" value="Ligase_CoA"/>
    <property type="match status" value="1"/>
</dbReference>
<dbReference type="GO" id="GO:0046872">
    <property type="term" value="F:metal ion binding"/>
    <property type="evidence" value="ECO:0007669"/>
    <property type="project" value="UniProtKB-KW"/>
</dbReference>
<dbReference type="Gene3D" id="3.30.1490.20">
    <property type="entry name" value="ATP-grasp fold, A domain"/>
    <property type="match status" value="1"/>
</dbReference>
<reference evidence="7 8" key="1">
    <citation type="journal article" date="2019" name="Nat. Microbiol.">
        <title>Mediterranean grassland soil C-N compound turnover is dependent on rainfall and depth, and is mediated by genomically divergent microorganisms.</title>
        <authorList>
            <person name="Diamond S."/>
            <person name="Andeer P.F."/>
            <person name="Li Z."/>
            <person name="Crits-Christoph A."/>
            <person name="Burstein D."/>
            <person name="Anantharaman K."/>
            <person name="Lane K.R."/>
            <person name="Thomas B.C."/>
            <person name="Pan C."/>
            <person name="Northen T.R."/>
            <person name="Banfield J.F."/>
        </authorList>
    </citation>
    <scope>NUCLEOTIDE SEQUENCE [LARGE SCALE GENOMIC DNA]</scope>
    <source>
        <strain evidence="7">NP_7</strain>
    </source>
</reference>
<dbReference type="InterPro" id="IPR016102">
    <property type="entry name" value="Succinyl-CoA_synth-like"/>
</dbReference>
<dbReference type="GO" id="GO:0004775">
    <property type="term" value="F:succinate-CoA ligase (ADP-forming) activity"/>
    <property type="evidence" value="ECO:0007669"/>
    <property type="project" value="UniProtKB-EC"/>
</dbReference>
<dbReference type="Pfam" id="PF08442">
    <property type="entry name" value="ATP-grasp_2"/>
    <property type="match status" value="1"/>
</dbReference>
<dbReference type="EMBL" id="VBAO01000164">
    <property type="protein sequence ID" value="TMI81584.1"/>
    <property type="molecule type" value="Genomic_DNA"/>
</dbReference>
<dbReference type="GO" id="GO:0006099">
    <property type="term" value="P:tricarboxylic acid cycle"/>
    <property type="evidence" value="ECO:0007669"/>
    <property type="project" value="InterPro"/>
</dbReference>
<evidence type="ECO:0000256" key="4">
    <source>
        <dbReference type="ARBA" id="ARBA00022842"/>
    </source>
</evidence>
<dbReference type="InterPro" id="IPR013815">
    <property type="entry name" value="ATP_grasp_subdomain_1"/>
</dbReference>
<evidence type="ECO:0000256" key="3">
    <source>
        <dbReference type="ARBA" id="ARBA00022741"/>
    </source>
</evidence>
<dbReference type="SUPFAM" id="SSF52210">
    <property type="entry name" value="Succinyl-CoA synthetase domains"/>
    <property type="match status" value="1"/>
</dbReference>
<dbReference type="InterPro" id="IPR011761">
    <property type="entry name" value="ATP-grasp"/>
</dbReference>
<proteinExistence type="predicted"/>
<evidence type="ECO:0000259" key="6">
    <source>
        <dbReference type="PROSITE" id="PS50975"/>
    </source>
</evidence>
<accession>A0A537JDH3</accession>
<keyword evidence="3 5" id="KW-0547">Nucleotide-binding</keyword>
<feature type="domain" description="ATP-grasp" evidence="6">
    <location>
        <begin position="9"/>
        <end position="238"/>
    </location>
</feature>
<dbReference type="Gene3D" id="3.40.50.261">
    <property type="entry name" value="Succinyl-CoA synthetase domains"/>
    <property type="match status" value="1"/>
</dbReference>
<sequence>MKLHEYQAKEVFARYGLPVQQGVVVDRPEQVARLDLRYPVVVKAQVLVGGRGKAGGVKLAQTPAEAETHARAILGMEIKGERVGRVLVVPAAEIGAEYYLAFVTDRAARCAVAVASAAGGVEIETVARATPEKIATVAIDPVLGCPPFLARALGRRLGIAGPMLEQFAGIGANLYRLYWTEDAELAEINPLAIVGFVLDDNASYRHPHHLPSEELTALEREARASGLAYVELDGDIAVIGNGAGLVMSTLDLLAHFGGRAANFLDIGGGATAEGMRKALDIVQRKPGVRSIFINIFGGITRCDDVARGIVQDPPRVPASIRLTGTNEEEGQRILRAAGIAAGLDAEEAARAAVSLGRSA</sequence>
<dbReference type="InterPro" id="IPR013650">
    <property type="entry name" value="ATP-grasp_succ-CoA_synth-type"/>
</dbReference>
<keyword evidence="4" id="KW-0460">Magnesium</keyword>
<evidence type="ECO:0000256" key="1">
    <source>
        <dbReference type="ARBA" id="ARBA00022598"/>
    </source>
</evidence>
<dbReference type="PIRSF" id="PIRSF001554">
    <property type="entry name" value="SucCS_beta"/>
    <property type="match status" value="1"/>
</dbReference>
<dbReference type="AlphaFoldDB" id="A0A537JDH3"/>
<dbReference type="InterPro" id="IPR005809">
    <property type="entry name" value="Succ_CoA_ligase-like_bsu"/>
</dbReference>
<dbReference type="InterPro" id="IPR017866">
    <property type="entry name" value="Succ-CoA_synthase_bsu_CS"/>
</dbReference>
<protein>
    <submittedName>
        <fullName evidence="7">ADP-forming succinate--CoA ligase subunit beta</fullName>
        <ecNumber evidence="7">6.2.1.5</ecNumber>
    </submittedName>
</protein>
<gene>
    <name evidence="7" type="primary">sucC</name>
    <name evidence="7" type="ORF">E6H04_06360</name>
</gene>
<keyword evidence="5" id="KW-0067">ATP-binding</keyword>
<dbReference type="Proteomes" id="UP000320048">
    <property type="component" value="Unassembled WGS sequence"/>
</dbReference>
<dbReference type="GO" id="GO:0005829">
    <property type="term" value="C:cytosol"/>
    <property type="evidence" value="ECO:0007669"/>
    <property type="project" value="TreeGrafter"/>
</dbReference>
<dbReference type="Gene3D" id="3.30.470.20">
    <property type="entry name" value="ATP-grasp fold, B domain"/>
    <property type="match status" value="1"/>
</dbReference>
<dbReference type="PROSITE" id="PS01217">
    <property type="entry name" value="SUCCINYL_COA_LIG_3"/>
    <property type="match status" value="1"/>
</dbReference>
<dbReference type="PANTHER" id="PTHR11815">
    <property type="entry name" value="SUCCINYL-COA SYNTHETASE BETA CHAIN"/>
    <property type="match status" value="1"/>
</dbReference>
<dbReference type="NCBIfam" id="NF001913">
    <property type="entry name" value="PRK00696.1"/>
    <property type="match status" value="1"/>
</dbReference>
<keyword evidence="1 7" id="KW-0436">Ligase</keyword>
<dbReference type="EC" id="6.2.1.5" evidence="7"/>
<dbReference type="GO" id="GO:0005524">
    <property type="term" value="F:ATP binding"/>
    <property type="evidence" value="ECO:0007669"/>
    <property type="project" value="UniProtKB-UniRule"/>
</dbReference>